<dbReference type="InterPro" id="IPR036869">
    <property type="entry name" value="J_dom_sf"/>
</dbReference>
<evidence type="ECO:0000313" key="2">
    <source>
        <dbReference type="EMBL" id="CAI2367883.1"/>
    </source>
</evidence>
<evidence type="ECO:0000256" key="1">
    <source>
        <dbReference type="SAM" id="Coils"/>
    </source>
</evidence>
<evidence type="ECO:0000313" key="3">
    <source>
        <dbReference type="Proteomes" id="UP001295684"/>
    </source>
</evidence>
<gene>
    <name evidence="2" type="ORF">ECRASSUSDP1_LOCUS9171</name>
</gene>
<dbReference type="SUPFAM" id="SSF46565">
    <property type="entry name" value="Chaperone J-domain"/>
    <property type="match status" value="1"/>
</dbReference>
<organism evidence="2 3">
    <name type="scientific">Euplotes crassus</name>
    <dbReference type="NCBI Taxonomy" id="5936"/>
    <lineage>
        <taxon>Eukaryota</taxon>
        <taxon>Sar</taxon>
        <taxon>Alveolata</taxon>
        <taxon>Ciliophora</taxon>
        <taxon>Intramacronucleata</taxon>
        <taxon>Spirotrichea</taxon>
        <taxon>Hypotrichia</taxon>
        <taxon>Euplotida</taxon>
        <taxon>Euplotidae</taxon>
        <taxon>Moneuplotes</taxon>
    </lineage>
</organism>
<proteinExistence type="predicted"/>
<feature type="coiled-coil region" evidence="1">
    <location>
        <begin position="122"/>
        <end position="156"/>
    </location>
</feature>
<keyword evidence="3" id="KW-1185">Reference proteome</keyword>
<dbReference type="InterPro" id="IPR001623">
    <property type="entry name" value="DnaJ_domain"/>
</dbReference>
<evidence type="ECO:0008006" key="4">
    <source>
        <dbReference type="Google" id="ProtNLM"/>
    </source>
</evidence>
<sequence length="268" mass="30924">MGERLAALYKGTLMSRETQNGRGGSKGLRFKCSNNHEFTVSYGKLKQVPTSNLTLETCKDIWCVKCHNFYYRCKTKAEQNSAVVTSTIFEAGHVKLNCRMGHDFKISIHRNPDKVWCSRCKKDTKTEMLKQKELDLERKRAEINQQQRKLFEESKNKIQNSPAFQTQQSLTLQEILKQVELKAKYETQKFLAQSGTTQSESSIFNIYKTIYMPSEILQASLQSLGEHLNSCFRKMAVILHPDKNSHPLSKRAFQKLSQVYANIKLSLR</sequence>
<accession>A0AAD1UEM7</accession>
<comment type="caution">
    <text evidence="2">The sequence shown here is derived from an EMBL/GenBank/DDBJ whole genome shotgun (WGS) entry which is preliminary data.</text>
</comment>
<dbReference type="Gene3D" id="1.10.287.110">
    <property type="entry name" value="DnaJ domain"/>
    <property type="match status" value="1"/>
</dbReference>
<dbReference type="EMBL" id="CAMPGE010009007">
    <property type="protein sequence ID" value="CAI2367883.1"/>
    <property type="molecule type" value="Genomic_DNA"/>
</dbReference>
<protein>
    <recommendedName>
        <fullName evidence="4">J domain-containing protein</fullName>
    </recommendedName>
</protein>
<dbReference type="CDD" id="cd06257">
    <property type="entry name" value="DnaJ"/>
    <property type="match status" value="1"/>
</dbReference>
<dbReference type="Proteomes" id="UP001295684">
    <property type="component" value="Unassembled WGS sequence"/>
</dbReference>
<name>A0AAD1UEM7_EUPCR</name>
<dbReference type="AlphaFoldDB" id="A0AAD1UEM7"/>
<reference evidence="2" key="1">
    <citation type="submission" date="2023-07" db="EMBL/GenBank/DDBJ databases">
        <authorList>
            <consortium name="AG Swart"/>
            <person name="Singh M."/>
            <person name="Singh A."/>
            <person name="Seah K."/>
            <person name="Emmerich C."/>
        </authorList>
    </citation>
    <scope>NUCLEOTIDE SEQUENCE</scope>
    <source>
        <strain evidence="2">DP1</strain>
    </source>
</reference>
<keyword evidence="1" id="KW-0175">Coiled coil</keyword>